<name>A0ABQ2J6H6_9DEIO</name>
<feature type="domain" description="Glycosyl transferase family 1" evidence="1">
    <location>
        <begin position="183"/>
        <end position="340"/>
    </location>
</feature>
<evidence type="ECO:0000259" key="2">
    <source>
        <dbReference type="Pfam" id="PF13439"/>
    </source>
</evidence>
<dbReference type="PANTHER" id="PTHR45947:SF14">
    <property type="entry name" value="SLL1723 PROTEIN"/>
    <property type="match status" value="1"/>
</dbReference>
<keyword evidence="4" id="KW-1185">Reference proteome</keyword>
<sequence>MNVAIFRESLLPYSETFIAAQAASLRRYQPTLVALKRLPNSVPLPVPSLVLPEERGLPAGGMTAFKLFSQVPRRWDKLLREQQFSLMHAHFGPDALWGLPLARRLALPLVVTFHGYDVNPTQTPLSHGYRYYQARRGHIFRSAKRVVAVSDWIRQRLETLGCPPSKIVTHYIGIDLNYFTPTRRESEPVVLAVGRLIESKGVRDLLQAMVEVQRRIPGARVVIVGGGPLEEDLKAEASRLGVRAEFTGPQTPEQVRGWMERAALFCLPSRHEAFGLVYAEAQAMQLPVVAYAHGGVPEAVRDKETGFLAPTGDKVALARHMITLLGDEPLRIRMGQAGREHVQRHFNLQHQTHLLEGIYDQILS</sequence>
<evidence type="ECO:0000313" key="4">
    <source>
        <dbReference type="Proteomes" id="UP000645517"/>
    </source>
</evidence>
<dbReference type="InterPro" id="IPR001296">
    <property type="entry name" value="Glyco_trans_1"/>
</dbReference>
<dbReference type="Gene3D" id="3.40.50.2000">
    <property type="entry name" value="Glycogen Phosphorylase B"/>
    <property type="match status" value="2"/>
</dbReference>
<feature type="domain" description="Glycosyltransferase subfamily 4-like N-terminal" evidence="2">
    <location>
        <begin position="27"/>
        <end position="177"/>
    </location>
</feature>
<dbReference type="Pfam" id="PF00534">
    <property type="entry name" value="Glycos_transf_1"/>
    <property type="match status" value="1"/>
</dbReference>
<comment type="caution">
    <text evidence="3">The sequence shown here is derived from an EMBL/GenBank/DDBJ whole genome shotgun (WGS) entry which is preliminary data.</text>
</comment>
<organism evidence="3 4">
    <name type="scientific">Deinococcus daejeonensis</name>
    <dbReference type="NCBI Taxonomy" id="1007098"/>
    <lineage>
        <taxon>Bacteria</taxon>
        <taxon>Thermotogati</taxon>
        <taxon>Deinococcota</taxon>
        <taxon>Deinococci</taxon>
        <taxon>Deinococcales</taxon>
        <taxon>Deinococcaceae</taxon>
        <taxon>Deinococcus</taxon>
    </lineage>
</organism>
<accession>A0ABQ2J6H6</accession>
<keyword evidence="3" id="KW-0808">Transferase</keyword>
<evidence type="ECO:0000259" key="1">
    <source>
        <dbReference type="Pfam" id="PF00534"/>
    </source>
</evidence>
<dbReference type="Proteomes" id="UP000645517">
    <property type="component" value="Unassembled WGS sequence"/>
</dbReference>
<dbReference type="InterPro" id="IPR050194">
    <property type="entry name" value="Glycosyltransferase_grp1"/>
</dbReference>
<dbReference type="GO" id="GO:0016740">
    <property type="term" value="F:transferase activity"/>
    <property type="evidence" value="ECO:0007669"/>
    <property type="project" value="UniProtKB-KW"/>
</dbReference>
<dbReference type="EMBL" id="BMOR01000007">
    <property type="protein sequence ID" value="GGN38173.1"/>
    <property type="molecule type" value="Genomic_DNA"/>
</dbReference>
<dbReference type="SUPFAM" id="SSF53756">
    <property type="entry name" value="UDP-Glycosyltransferase/glycogen phosphorylase"/>
    <property type="match status" value="1"/>
</dbReference>
<gene>
    <name evidence="3" type="ORF">GCM10010842_20770</name>
</gene>
<proteinExistence type="predicted"/>
<protein>
    <submittedName>
        <fullName evidence="3">Glycosyl transferase family 1</fullName>
    </submittedName>
</protein>
<reference evidence="4" key="1">
    <citation type="journal article" date="2019" name="Int. J. Syst. Evol. Microbiol.">
        <title>The Global Catalogue of Microorganisms (GCM) 10K type strain sequencing project: providing services to taxonomists for standard genome sequencing and annotation.</title>
        <authorList>
            <consortium name="The Broad Institute Genomics Platform"/>
            <consortium name="The Broad Institute Genome Sequencing Center for Infectious Disease"/>
            <person name="Wu L."/>
            <person name="Ma J."/>
        </authorList>
    </citation>
    <scope>NUCLEOTIDE SEQUENCE [LARGE SCALE GENOMIC DNA]</scope>
    <source>
        <strain evidence="4">JCM 16918</strain>
    </source>
</reference>
<dbReference type="InterPro" id="IPR028098">
    <property type="entry name" value="Glyco_trans_4-like_N"/>
</dbReference>
<dbReference type="RefSeq" id="WP_189056549.1">
    <property type="nucleotide sequence ID" value="NZ_BMOR01000007.1"/>
</dbReference>
<dbReference type="PANTHER" id="PTHR45947">
    <property type="entry name" value="SULFOQUINOVOSYL TRANSFERASE SQD2"/>
    <property type="match status" value="1"/>
</dbReference>
<dbReference type="Pfam" id="PF13439">
    <property type="entry name" value="Glyco_transf_4"/>
    <property type="match status" value="1"/>
</dbReference>
<evidence type="ECO:0000313" key="3">
    <source>
        <dbReference type="EMBL" id="GGN38173.1"/>
    </source>
</evidence>